<evidence type="ECO:0000313" key="3">
    <source>
        <dbReference type="Proteomes" id="UP000688137"/>
    </source>
</evidence>
<keyword evidence="1" id="KW-0472">Membrane</keyword>
<protein>
    <submittedName>
        <fullName evidence="2">Uncharacterized protein</fullName>
    </submittedName>
</protein>
<evidence type="ECO:0000313" key="2">
    <source>
        <dbReference type="EMBL" id="CAD8068118.1"/>
    </source>
</evidence>
<dbReference type="OMA" id="NCYMMES"/>
<organism evidence="2 3">
    <name type="scientific">Paramecium primaurelia</name>
    <dbReference type="NCBI Taxonomy" id="5886"/>
    <lineage>
        <taxon>Eukaryota</taxon>
        <taxon>Sar</taxon>
        <taxon>Alveolata</taxon>
        <taxon>Ciliophora</taxon>
        <taxon>Intramacronucleata</taxon>
        <taxon>Oligohymenophorea</taxon>
        <taxon>Peniculida</taxon>
        <taxon>Parameciidae</taxon>
        <taxon>Paramecium</taxon>
    </lineage>
</organism>
<keyword evidence="1" id="KW-0812">Transmembrane</keyword>
<feature type="transmembrane region" description="Helical" evidence="1">
    <location>
        <begin position="183"/>
        <end position="205"/>
    </location>
</feature>
<dbReference type="AlphaFoldDB" id="A0A8S1LIQ9"/>
<evidence type="ECO:0000256" key="1">
    <source>
        <dbReference type="SAM" id="Phobius"/>
    </source>
</evidence>
<reference evidence="2" key="1">
    <citation type="submission" date="2021-01" db="EMBL/GenBank/DDBJ databases">
        <authorList>
            <consortium name="Genoscope - CEA"/>
            <person name="William W."/>
        </authorList>
    </citation>
    <scope>NUCLEOTIDE SEQUENCE</scope>
</reference>
<keyword evidence="3" id="KW-1185">Reference proteome</keyword>
<feature type="transmembrane region" description="Helical" evidence="1">
    <location>
        <begin position="6"/>
        <end position="27"/>
    </location>
</feature>
<dbReference type="EMBL" id="CAJJDM010000040">
    <property type="protein sequence ID" value="CAD8068118.1"/>
    <property type="molecule type" value="Genomic_DNA"/>
</dbReference>
<name>A0A8S1LIQ9_PARPR</name>
<keyword evidence="1" id="KW-1133">Transmembrane helix</keyword>
<proteinExistence type="predicted"/>
<sequence length="241" mass="28327">MNDYYILLYGSLSGFIAEIVGNLSNYWKYMGHYHSANPFLCSNGMFNNLDQKRMQQFKFAIDLYNRDCLMIWSSKNQQINCYMMESGTPQHGVQDCIQKKGSIKISSKKNQIKNISQGIQKINKVNFYNLSYLEALHNFAAQPYFKQEIFLRAKQLLVSKVSTSELFNLVHYLEKQNFFTVQIYLIAQFSSIIACFSDSLFYYFINKSSRFYFFYGERILVSKNGLALFLFDWLSLRDEKA</sequence>
<dbReference type="Proteomes" id="UP000688137">
    <property type="component" value="Unassembled WGS sequence"/>
</dbReference>
<accession>A0A8S1LIQ9</accession>
<gene>
    <name evidence="2" type="ORF">PPRIM_AZ9-3.1.T0410333</name>
</gene>
<comment type="caution">
    <text evidence="2">The sequence shown here is derived from an EMBL/GenBank/DDBJ whole genome shotgun (WGS) entry which is preliminary data.</text>
</comment>